<accession>A0A4Y2L809</accession>
<proteinExistence type="predicted"/>
<protein>
    <submittedName>
        <fullName evidence="2">Uncharacterized protein</fullName>
    </submittedName>
</protein>
<keyword evidence="1" id="KW-0812">Transmembrane</keyword>
<evidence type="ECO:0000313" key="3">
    <source>
        <dbReference type="Proteomes" id="UP000499080"/>
    </source>
</evidence>
<dbReference type="AlphaFoldDB" id="A0A4Y2L809"/>
<organism evidence="2 3">
    <name type="scientific">Araneus ventricosus</name>
    <name type="common">Orbweaver spider</name>
    <name type="synonym">Epeira ventricosa</name>
    <dbReference type="NCBI Taxonomy" id="182803"/>
    <lineage>
        <taxon>Eukaryota</taxon>
        <taxon>Metazoa</taxon>
        <taxon>Ecdysozoa</taxon>
        <taxon>Arthropoda</taxon>
        <taxon>Chelicerata</taxon>
        <taxon>Arachnida</taxon>
        <taxon>Araneae</taxon>
        <taxon>Araneomorphae</taxon>
        <taxon>Entelegynae</taxon>
        <taxon>Araneoidea</taxon>
        <taxon>Araneidae</taxon>
        <taxon>Araneus</taxon>
    </lineage>
</organism>
<evidence type="ECO:0000313" key="2">
    <source>
        <dbReference type="EMBL" id="GBN09963.1"/>
    </source>
</evidence>
<name>A0A4Y2L809_ARAVE</name>
<reference evidence="2 3" key="1">
    <citation type="journal article" date="2019" name="Sci. Rep.">
        <title>Orb-weaving spider Araneus ventricosus genome elucidates the spidroin gene catalogue.</title>
        <authorList>
            <person name="Kono N."/>
            <person name="Nakamura H."/>
            <person name="Ohtoshi R."/>
            <person name="Moran D.A.P."/>
            <person name="Shinohara A."/>
            <person name="Yoshida Y."/>
            <person name="Fujiwara M."/>
            <person name="Mori M."/>
            <person name="Tomita M."/>
            <person name="Arakawa K."/>
        </authorList>
    </citation>
    <scope>NUCLEOTIDE SEQUENCE [LARGE SCALE GENOMIC DNA]</scope>
</reference>
<feature type="transmembrane region" description="Helical" evidence="1">
    <location>
        <begin position="59"/>
        <end position="82"/>
    </location>
</feature>
<comment type="caution">
    <text evidence="2">The sequence shown here is derived from an EMBL/GenBank/DDBJ whole genome shotgun (WGS) entry which is preliminary data.</text>
</comment>
<keyword evidence="1" id="KW-1133">Transmembrane helix</keyword>
<sequence>MSYLGTGIKLNGSRCNSSSTDAGDLVAITGHGPIPHEGGTYYHWRRYLLHTRPETRTRLLIRWLLIHALVVHPGGIGFISILNCNQKTKRNNNRLYVFEDLTSL</sequence>
<dbReference type="Proteomes" id="UP000499080">
    <property type="component" value="Unassembled WGS sequence"/>
</dbReference>
<dbReference type="EMBL" id="BGPR01005412">
    <property type="protein sequence ID" value="GBN09963.1"/>
    <property type="molecule type" value="Genomic_DNA"/>
</dbReference>
<evidence type="ECO:0000256" key="1">
    <source>
        <dbReference type="SAM" id="Phobius"/>
    </source>
</evidence>
<keyword evidence="1" id="KW-0472">Membrane</keyword>
<keyword evidence="3" id="KW-1185">Reference proteome</keyword>
<gene>
    <name evidence="2" type="ORF">AVEN_214874_1</name>
</gene>